<feature type="region of interest" description="Disordered" evidence="2">
    <location>
        <begin position="361"/>
        <end position="384"/>
    </location>
</feature>
<feature type="compositionally biased region" description="Polar residues" evidence="2">
    <location>
        <begin position="654"/>
        <end position="678"/>
    </location>
</feature>
<evidence type="ECO:0000256" key="1">
    <source>
        <dbReference type="SAM" id="Coils"/>
    </source>
</evidence>
<dbReference type="EMBL" id="JAEPRA010000009">
    <property type="protein sequence ID" value="KAG2180704.1"/>
    <property type="molecule type" value="Genomic_DNA"/>
</dbReference>
<accession>A0A8H7PUA8</accession>
<feature type="coiled-coil region" evidence="1">
    <location>
        <begin position="432"/>
        <end position="522"/>
    </location>
</feature>
<dbReference type="GO" id="GO:0016197">
    <property type="term" value="P:endosomal transport"/>
    <property type="evidence" value="ECO:0007669"/>
    <property type="project" value="TreeGrafter"/>
</dbReference>
<dbReference type="InterPro" id="IPR011992">
    <property type="entry name" value="EF-hand-dom_pair"/>
</dbReference>
<dbReference type="CDD" id="cd00052">
    <property type="entry name" value="EH"/>
    <property type="match status" value="2"/>
</dbReference>
<reference evidence="5" key="1">
    <citation type="submission" date="2020-12" db="EMBL/GenBank/DDBJ databases">
        <title>Metabolic potential, ecology and presence of endohyphal bacteria is reflected in genomic diversity of Mucoromycotina.</title>
        <authorList>
            <person name="Muszewska A."/>
            <person name="Okrasinska A."/>
            <person name="Steczkiewicz K."/>
            <person name="Drgas O."/>
            <person name="Orlowska M."/>
            <person name="Perlinska-Lenart U."/>
            <person name="Aleksandrzak-Piekarczyk T."/>
            <person name="Szatraj K."/>
            <person name="Zielenkiewicz U."/>
            <person name="Pilsyk S."/>
            <person name="Malc E."/>
            <person name="Mieczkowski P."/>
            <person name="Kruszewska J.S."/>
            <person name="Biernat P."/>
            <person name="Pawlowska J."/>
        </authorList>
    </citation>
    <scope>NUCLEOTIDE SEQUENCE</scope>
    <source>
        <strain evidence="5">WA0000051536</strain>
    </source>
</reference>
<feature type="domain" description="EF-hand" evidence="4">
    <location>
        <begin position="9"/>
        <end position="44"/>
    </location>
</feature>
<dbReference type="SMART" id="SM00027">
    <property type="entry name" value="EH"/>
    <property type="match status" value="3"/>
</dbReference>
<keyword evidence="1" id="KW-0175">Coiled coil</keyword>
<feature type="non-terminal residue" evidence="5">
    <location>
        <position position="1"/>
    </location>
</feature>
<name>A0A8H7PUA8_9FUNG</name>
<evidence type="ECO:0000259" key="4">
    <source>
        <dbReference type="PROSITE" id="PS50222"/>
    </source>
</evidence>
<protein>
    <submittedName>
        <fullName evidence="5">Uncharacterized protein</fullName>
    </submittedName>
</protein>
<dbReference type="GO" id="GO:0005886">
    <property type="term" value="C:plasma membrane"/>
    <property type="evidence" value="ECO:0007669"/>
    <property type="project" value="TreeGrafter"/>
</dbReference>
<dbReference type="GO" id="GO:0005737">
    <property type="term" value="C:cytoplasm"/>
    <property type="evidence" value="ECO:0007669"/>
    <property type="project" value="TreeGrafter"/>
</dbReference>
<dbReference type="AlphaFoldDB" id="A0A8H7PUA8"/>
<dbReference type="PROSITE" id="PS50031">
    <property type="entry name" value="EH"/>
    <property type="match status" value="3"/>
</dbReference>
<dbReference type="Gene3D" id="1.10.238.10">
    <property type="entry name" value="EF-hand"/>
    <property type="match status" value="3"/>
</dbReference>
<feature type="compositionally biased region" description="Polar residues" evidence="2">
    <location>
        <begin position="619"/>
        <end position="636"/>
    </location>
</feature>
<feature type="domain" description="EH" evidence="3">
    <location>
        <begin position="263"/>
        <end position="352"/>
    </location>
</feature>
<feature type="domain" description="EH" evidence="3">
    <location>
        <begin position="10"/>
        <end position="99"/>
    </location>
</feature>
<organism evidence="5 6">
    <name type="scientific">Umbelopsis vinacea</name>
    <dbReference type="NCBI Taxonomy" id="44442"/>
    <lineage>
        <taxon>Eukaryota</taxon>
        <taxon>Fungi</taxon>
        <taxon>Fungi incertae sedis</taxon>
        <taxon>Mucoromycota</taxon>
        <taxon>Mucoromycotina</taxon>
        <taxon>Umbelopsidomycetes</taxon>
        <taxon>Umbelopsidales</taxon>
        <taxon>Umbelopsidaceae</taxon>
        <taxon>Umbelopsis</taxon>
    </lineage>
</organism>
<dbReference type="SUPFAM" id="SSF47473">
    <property type="entry name" value="EF-hand"/>
    <property type="match status" value="3"/>
</dbReference>
<dbReference type="PANTHER" id="PTHR11216:SF170">
    <property type="entry name" value="DYNAMIN ASSOCIATED PROTEIN 160, ISOFORM D"/>
    <property type="match status" value="1"/>
</dbReference>
<dbReference type="GO" id="GO:0006897">
    <property type="term" value="P:endocytosis"/>
    <property type="evidence" value="ECO:0007669"/>
    <property type="project" value="TreeGrafter"/>
</dbReference>
<dbReference type="PROSITE" id="PS50222">
    <property type="entry name" value="EF_HAND_2"/>
    <property type="match status" value="1"/>
</dbReference>
<dbReference type="Pfam" id="PF12763">
    <property type="entry name" value="EH"/>
    <property type="match status" value="3"/>
</dbReference>
<dbReference type="Proteomes" id="UP000612746">
    <property type="component" value="Unassembled WGS sequence"/>
</dbReference>
<comment type="caution">
    <text evidence="5">The sequence shown here is derived from an EMBL/GenBank/DDBJ whole genome shotgun (WGS) entry which is preliminary data.</text>
</comment>
<evidence type="ECO:0000259" key="3">
    <source>
        <dbReference type="PROSITE" id="PS50031"/>
    </source>
</evidence>
<dbReference type="PANTHER" id="PTHR11216">
    <property type="entry name" value="EH DOMAIN"/>
    <property type="match status" value="1"/>
</dbReference>
<gene>
    <name evidence="5" type="ORF">INT44_003711</name>
</gene>
<evidence type="ECO:0000256" key="2">
    <source>
        <dbReference type="SAM" id="MobiDB-lite"/>
    </source>
</evidence>
<dbReference type="OrthoDB" id="2404955at2759"/>
<feature type="compositionally biased region" description="Polar residues" evidence="2">
    <location>
        <begin position="551"/>
        <end position="592"/>
    </location>
</feature>
<feature type="region of interest" description="Disordered" evidence="2">
    <location>
        <begin position="541"/>
        <end position="678"/>
    </location>
</feature>
<evidence type="ECO:0000313" key="6">
    <source>
        <dbReference type="Proteomes" id="UP000612746"/>
    </source>
</evidence>
<feature type="compositionally biased region" description="Polar residues" evidence="2">
    <location>
        <begin position="361"/>
        <end position="375"/>
    </location>
</feature>
<sequence length="818" mass="90407">PGEEHLTPEERHIYPQLFKAADIDGKGIVLGDEAVEFFKKSGLPPLVLSEIWTAADDEQRGFLTQQEFYVALKLIACFQNGQTAADPVFSTVVPPPRFDGIYVEPYPTSHNGGSASQLDTIKADERERFIRIFRSNSSPDGFMEGTHAHRLFEKSNLPPDTLSKLWNLANMRRTSSLNQTEFVIAMFYISRLMDHTLDGLPSSIPASIYNSAAGRPGSPTLSRQNTITSPVLRNNTGQSVAATFGQAAFADVLDDAWAVPHDQRTKSKAFFQQLDPRQTGYVSGADAGNFFRNAGLPQTDLEQIWSLAAIQGGDRLSADEFTVAMYLIHERLSGKPIPLSLPRDVIPPSLRSLRNNLARHNTISNPFPTSPTFARSSLPATPSPFPSAASDNLFNDVDALQSAQNTMASQRRTLETKFATMKTQTQTNTIRLEQVRNLYESEARAVRKLESEIATEQPGFDRAKAELEQAEYQLQQLKQQKEQYDQQLMNGRNESERMKQRVKVIYEECTQIRKQLELLEKEGKQQNVRLNIGREQVNAAEKEKEKLAQGLTGSSYQSKAEQSLGSPQSMSFKPFEASSNKIPTLDTSSFAGSTSPTTSTKSPIQASRPFSDPFAEFTKTFQGTKPQQSKQATLDSMSDFKSHFPDVDKVGESSELSPKVTTTKQQLQSPKAPKSTSVDISDIETKFPDLDTMDKDFPTPTETKSFTFDRPAAVNATSVVTDNTPSENPTLDNPFGTKANNKPAANSLFADAFAKLPPQPDTNATKSNSKYGFDLSEFEIASPPQEAATTSAPDDFDTLFGNKPAKKVNFDDAFGSWI</sequence>
<keyword evidence="6" id="KW-1185">Reference proteome</keyword>
<dbReference type="InterPro" id="IPR000261">
    <property type="entry name" value="EH_dom"/>
</dbReference>
<dbReference type="InterPro" id="IPR002048">
    <property type="entry name" value="EF_hand_dom"/>
</dbReference>
<feature type="compositionally biased region" description="Low complexity" evidence="2">
    <location>
        <begin position="593"/>
        <end position="603"/>
    </location>
</feature>
<feature type="compositionally biased region" description="Basic and acidic residues" evidence="2">
    <location>
        <begin position="638"/>
        <end position="652"/>
    </location>
</feature>
<evidence type="ECO:0000313" key="5">
    <source>
        <dbReference type="EMBL" id="KAG2180704.1"/>
    </source>
</evidence>
<dbReference type="GO" id="GO:0005509">
    <property type="term" value="F:calcium ion binding"/>
    <property type="evidence" value="ECO:0007669"/>
    <property type="project" value="InterPro"/>
</dbReference>
<proteinExistence type="predicted"/>
<feature type="domain" description="EH" evidence="3">
    <location>
        <begin position="125"/>
        <end position="215"/>
    </location>
</feature>